<keyword evidence="2" id="KW-0472">Membrane</keyword>
<comment type="caution">
    <text evidence="3">The sequence shown here is derived from an EMBL/GenBank/DDBJ whole genome shotgun (WGS) entry which is preliminary data.</text>
</comment>
<dbReference type="EMBL" id="MU802383">
    <property type="protein sequence ID" value="KAJ3979330.1"/>
    <property type="molecule type" value="Genomic_DNA"/>
</dbReference>
<feature type="compositionally biased region" description="Polar residues" evidence="1">
    <location>
        <begin position="1"/>
        <end position="11"/>
    </location>
</feature>
<gene>
    <name evidence="3" type="ORF">F5890DRAFT_1546938</name>
</gene>
<name>A0AA38UMD7_9AGAR</name>
<feature type="region of interest" description="Disordered" evidence="1">
    <location>
        <begin position="256"/>
        <end position="310"/>
    </location>
</feature>
<evidence type="ECO:0000256" key="1">
    <source>
        <dbReference type="SAM" id="MobiDB-lite"/>
    </source>
</evidence>
<evidence type="ECO:0000256" key="2">
    <source>
        <dbReference type="SAM" id="Phobius"/>
    </source>
</evidence>
<reference evidence="3" key="1">
    <citation type="submission" date="2022-08" db="EMBL/GenBank/DDBJ databases">
        <authorList>
            <consortium name="DOE Joint Genome Institute"/>
            <person name="Min B."/>
            <person name="Riley R."/>
            <person name="Sierra-Patev S."/>
            <person name="Naranjo-Ortiz M."/>
            <person name="Looney B."/>
            <person name="Konkel Z."/>
            <person name="Slot J.C."/>
            <person name="Sakamoto Y."/>
            <person name="Steenwyk J.L."/>
            <person name="Rokas A."/>
            <person name="Carro J."/>
            <person name="Camarero S."/>
            <person name="Ferreira P."/>
            <person name="Molpeceres G."/>
            <person name="Ruiz-Duenas F.J."/>
            <person name="Serrano A."/>
            <person name="Henrissat B."/>
            <person name="Drula E."/>
            <person name="Hughes K.W."/>
            <person name="Mata J.L."/>
            <person name="Ishikawa N.K."/>
            <person name="Vargas-Isla R."/>
            <person name="Ushijima S."/>
            <person name="Smith C.A."/>
            <person name="Ahrendt S."/>
            <person name="Andreopoulos W."/>
            <person name="He G."/>
            <person name="Labutti K."/>
            <person name="Lipzen A."/>
            <person name="Ng V."/>
            <person name="Sandor L."/>
            <person name="Barry K."/>
            <person name="Martinez A.T."/>
            <person name="Xiao Y."/>
            <person name="Gibbons J.G."/>
            <person name="Terashima K."/>
            <person name="Hibbett D.S."/>
            <person name="Grigoriev I.V."/>
        </authorList>
    </citation>
    <scope>NUCLEOTIDE SEQUENCE</scope>
    <source>
        <strain evidence="3">TFB7829</strain>
    </source>
</reference>
<keyword evidence="2" id="KW-0812">Transmembrane</keyword>
<feature type="region of interest" description="Disordered" evidence="1">
    <location>
        <begin position="1"/>
        <end position="146"/>
    </location>
</feature>
<feature type="non-terminal residue" evidence="3">
    <location>
        <position position="428"/>
    </location>
</feature>
<feature type="compositionally biased region" description="Low complexity" evidence="1">
    <location>
        <begin position="126"/>
        <end position="137"/>
    </location>
</feature>
<sequence length="428" mass="45799">MLPPQMSSDSDSALIKGTEGSSTLDLTSTLSPLSSSPSPLSSSSSSSRNMNKPSMPSMPLISSTSTSPPTTGNAQANPSYPGYPPPIIDLDNDHASRFQGQVESRVGAPVRRDSLDPLESPPPVSLLPSSPSSSYPYPYAPPSRPSSAAAFLTPSEVGINLNPNYGPVRPVLSGQLESGSLRGQHGRVRGLDLGVGVGSGAGRTMMNMVRVPSEETRVLARAQQQQRRSLHAPHSTRPLVVLYRLDTDTDIEALVPPSLPFRNGSGNGNGRGRGGSSGSSMLTPAMDRMTGSGSGSSSMRSMSSRHSIMSGDSRLPLITASTEYEYEYDVHPHLHLHPHQQLVAYASEVDALIEGDEDDGEDDDWLHDPRVSFYAGQGKGEGERKKRKTGYVEDGMSYRGIGNYFMIWLILLGLVALFVFYPVLGLDN</sequence>
<dbReference type="Proteomes" id="UP001163850">
    <property type="component" value="Unassembled WGS sequence"/>
</dbReference>
<proteinExistence type="predicted"/>
<evidence type="ECO:0000313" key="3">
    <source>
        <dbReference type="EMBL" id="KAJ3979330.1"/>
    </source>
</evidence>
<protein>
    <submittedName>
        <fullName evidence="3">Uncharacterized protein</fullName>
    </submittedName>
</protein>
<organism evidence="3 4">
    <name type="scientific">Lentinula detonsa</name>
    <dbReference type="NCBI Taxonomy" id="2804962"/>
    <lineage>
        <taxon>Eukaryota</taxon>
        <taxon>Fungi</taxon>
        <taxon>Dikarya</taxon>
        <taxon>Basidiomycota</taxon>
        <taxon>Agaricomycotina</taxon>
        <taxon>Agaricomycetes</taxon>
        <taxon>Agaricomycetidae</taxon>
        <taxon>Agaricales</taxon>
        <taxon>Marasmiineae</taxon>
        <taxon>Omphalotaceae</taxon>
        <taxon>Lentinula</taxon>
    </lineage>
</organism>
<feature type="compositionally biased region" description="Low complexity" evidence="1">
    <location>
        <begin position="288"/>
        <end position="310"/>
    </location>
</feature>
<accession>A0AA38UMD7</accession>
<feature type="transmembrane region" description="Helical" evidence="2">
    <location>
        <begin position="405"/>
        <end position="424"/>
    </location>
</feature>
<feature type="compositionally biased region" description="Gly residues" evidence="1">
    <location>
        <begin position="265"/>
        <end position="277"/>
    </location>
</feature>
<feature type="compositionally biased region" description="Low complexity" evidence="1">
    <location>
        <begin position="21"/>
        <end position="71"/>
    </location>
</feature>
<dbReference type="AlphaFoldDB" id="A0AA38UMD7"/>
<evidence type="ECO:0000313" key="4">
    <source>
        <dbReference type="Proteomes" id="UP001163850"/>
    </source>
</evidence>
<keyword evidence="2" id="KW-1133">Transmembrane helix</keyword>